<sequence length="426" mass="49328">MNSNMTLTCKVCEQDTDCRIGYSNRQIQPLSFACPHCSSLMEVILNIKNAPASDFRFISCYPSRKEREGPFDGSNPFVDLHLDFPVRFGDYVMGHTPFLVAMERLNDPSDSDPDKTLHKLNFHNQRLEQLNHFHDHSDQIKKIIGLYMGKNKQLFKKRVGEFLAEDQGNSVEPQDLNASLYRFISFVFLPFVRHGEVNHIVNGFTGLTIKLHSPEFSDFIGKLISSGFLGALQLDCLKIYPEIYKTEMPMRPALYLDLVPNYEIEKIASRVSTRDFSSYKDLYKDIAEVFSRQLVLVAGINNIIHRGDCNSFKVVDGGSLSSLQNFSKKTLSQKFKYLDDCWYHFEGEIVNIEVRNAIAHNNVQYDEITQEITYYPNGGELEQAPGQKMYFLDFMRLILVLFREMHNLHHLIKCLFNYEFLFRNKT</sequence>
<dbReference type="AlphaFoldDB" id="A0A3N1NLX9"/>
<reference evidence="1 2" key="1">
    <citation type="submission" date="2018-11" db="EMBL/GenBank/DDBJ databases">
        <title>Genomic Encyclopedia of Type Strains, Phase IV (KMG-IV): sequencing the most valuable type-strain genomes for metagenomic binning, comparative biology and taxonomic classification.</title>
        <authorList>
            <person name="Goeker M."/>
        </authorList>
    </citation>
    <scope>NUCLEOTIDE SEQUENCE [LARGE SCALE GENOMIC DNA]</scope>
    <source>
        <strain evidence="1 2">DSM 16974</strain>
    </source>
</reference>
<accession>A0A3N1NLX9</accession>
<keyword evidence="2" id="KW-1185">Reference proteome</keyword>
<dbReference type="Proteomes" id="UP000273643">
    <property type="component" value="Unassembled WGS sequence"/>
</dbReference>
<proteinExistence type="predicted"/>
<dbReference type="EMBL" id="RJUK01000001">
    <property type="protein sequence ID" value="ROQ19812.1"/>
    <property type="molecule type" value="Genomic_DNA"/>
</dbReference>
<comment type="caution">
    <text evidence="1">The sequence shown here is derived from an EMBL/GenBank/DDBJ whole genome shotgun (WGS) entry which is preliminary data.</text>
</comment>
<organism evidence="1 2">
    <name type="scientific">Marinimicrobium koreense</name>
    <dbReference type="NCBI Taxonomy" id="306545"/>
    <lineage>
        <taxon>Bacteria</taxon>
        <taxon>Pseudomonadati</taxon>
        <taxon>Pseudomonadota</taxon>
        <taxon>Gammaproteobacteria</taxon>
        <taxon>Cellvibrionales</taxon>
        <taxon>Cellvibrionaceae</taxon>
        <taxon>Marinimicrobium</taxon>
    </lineage>
</organism>
<name>A0A3N1NLX9_9GAMM</name>
<evidence type="ECO:0000313" key="1">
    <source>
        <dbReference type="EMBL" id="ROQ19812.1"/>
    </source>
</evidence>
<protein>
    <submittedName>
        <fullName evidence="1">Uncharacterized protein</fullName>
    </submittedName>
</protein>
<evidence type="ECO:0000313" key="2">
    <source>
        <dbReference type="Proteomes" id="UP000273643"/>
    </source>
</evidence>
<gene>
    <name evidence="1" type="ORF">EDC38_0400</name>
</gene>